<reference evidence="2" key="1">
    <citation type="submission" date="2014-09" db="EMBL/GenBank/DDBJ databases">
        <authorList>
            <person name="Magalhaes I.L.F."/>
            <person name="Oliveira U."/>
            <person name="Santos F.R."/>
            <person name="Vidigal T.H.D.A."/>
            <person name="Brescovit A.D."/>
            <person name="Santos A.J."/>
        </authorList>
    </citation>
    <scope>NUCLEOTIDE SEQUENCE</scope>
    <source>
        <tissue evidence="2">Shoot tissue taken approximately 20 cm above the soil surface</tissue>
    </source>
</reference>
<organism evidence="2">
    <name type="scientific">Arundo donax</name>
    <name type="common">Giant reed</name>
    <name type="synonym">Donax arundinaceus</name>
    <dbReference type="NCBI Taxonomy" id="35708"/>
    <lineage>
        <taxon>Eukaryota</taxon>
        <taxon>Viridiplantae</taxon>
        <taxon>Streptophyta</taxon>
        <taxon>Embryophyta</taxon>
        <taxon>Tracheophyta</taxon>
        <taxon>Spermatophyta</taxon>
        <taxon>Magnoliopsida</taxon>
        <taxon>Liliopsida</taxon>
        <taxon>Poales</taxon>
        <taxon>Poaceae</taxon>
        <taxon>PACMAD clade</taxon>
        <taxon>Arundinoideae</taxon>
        <taxon>Arundineae</taxon>
        <taxon>Arundo</taxon>
    </lineage>
</organism>
<accession>A0A0A9CAH5</accession>
<feature type="compositionally biased region" description="Polar residues" evidence="1">
    <location>
        <begin position="42"/>
        <end position="69"/>
    </location>
</feature>
<proteinExistence type="predicted"/>
<reference evidence="2" key="2">
    <citation type="journal article" date="2015" name="Data Brief">
        <title>Shoot transcriptome of the giant reed, Arundo donax.</title>
        <authorList>
            <person name="Barrero R.A."/>
            <person name="Guerrero F.D."/>
            <person name="Moolhuijzen P."/>
            <person name="Goolsby J.A."/>
            <person name="Tidwell J."/>
            <person name="Bellgard S.E."/>
            <person name="Bellgard M.I."/>
        </authorList>
    </citation>
    <scope>NUCLEOTIDE SEQUENCE</scope>
    <source>
        <tissue evidence="2">Shoot tissue taken approximately 20 cm above the soil surface</tissue>
    </source>
</reference>
<name>A0A0A9CAH5_ARUDO</name>
<evidence type="ECO:0000313" key="2">
    <source>
        <dbReference type="EMBL" id="JAD71458.1"/>
    </source>
</evidence>
<dbReference type="EMBL" id="GBRH01226437">
    <property type="protein sequence ID" value="JAD71458.1"/>
    <property type="molecule type" value="Transcribed_RNA"/>
</dbReference>
<feature type="region of interest" description="Disordered" evidence="1">
    <location>
        <begin position="19"/>
        <end position="69"/>
    </location>
</feature>
<protein>
    <submittedName>
        <fullName evidence="2">Uncharacterized protein</fullName>
    </submittedName>
</protein>
<sequence>MKQKYDKPRMTCLSSAAVSSITSLREKKPLGSRRGLGESATRFGNRNNQDQCKSSSTTGYHVQNDTPPE</sequence>
<dbReference type="AlphaFoldDB" id="A0A0A9CAH5"/>
<evidence type="ECO:0000256" key="1">
    <source>
        <dbReference type="SAM" id="MobiDB-lite"/>
    </source>
</evidence>